<sequence length="277" mass="30749">MVDKNRVSGAHESETADQVPASWRDERGLSDLVGFVLAFFVILASVGFVSTFGVDVLEDVRNSQQENNAEQAFNVMAKNFDEIEQAQAPSRTAEIDLRDGDLSVRNTTKVTIEVTHDNTGSFETAVYPRQIRLQPNPTDSTVLLYENGATIRGTNRTSQGIVDNPPTMSCSEDQAIVSIVQLNTSTDRQLGSGTVRITGSENRTSLVYPVNRTGQNSSTNVTDLHLSFESEFNTAWVSYLTKSSDDGWEKVSDTEVRCHDIERVFVRETEINVQFVR</sequence>
<reference evidence="3 4" key="1">
    <citation type="journal article" date="2019" name="Int. J. Syst. Evol. Microbiol.">
        <title>The Global Catalogue of Microorganisms (GCM) 10K type strain sequencing project: providing services to taxonomists for standard genome sequencing and annotation.</title>
        <authorList>
            <consortium name="The Broad Institute Genomics Platform"/>
            <consortium name="The Broad Institute Genome Sequencing Center for Infectious Disease"/>
            <person name="Wu L."/>
            <person name="Ma J."/>
        </authorList>
    </citation>
    <scope>NUCLEOTIDE SEQUENCE [LARGE SCALE GENOMIC DNA]</scope>
    <source>
        <strain evidence="3 4">CGMCC 1.12125</strain>
    </source>
</reference>
<keyword evidence="2" id="KW-1133">Transmembrane helix</keyword>
<feature type="region of interest" description="Disordered" evidence="1">
    <location>
        <begin position="1"/>
        <end position="20"/>
    </location>
</feature>
<organism evidence="3 4">
    <name type="scientific">Halorientalis brevis</name>
    <dbReference type="NCBI Taxonomy" id="1126241"/>
    <lineage>
        <taxon>Archaea</taxon>
        <taxon>Methanobacteriati</taxon>
        <taxon>Methanobacteriota</taxon>
        <taxon>Stenosarchaea group</taxon>
        <taxon>Halobacteria</taxon>
        <taxon>Halobacteriales</taxon>
        <taxon>Haloarculaceae</taxon>
        <taxon>Halorientalis</taxon>
    </lineage>
</organism>
<comment type="caution">
    <text evidence="3">The sequence shown here is derived from an EMBL/GenBank/DDBJ whole genome shotgun (WGS) entry which is preliminary data.</text>
</comment>
<feature type="transmembrane region" description="Helical" evidence="2">
    <location>
        <begin position="32"/>
        <end position="54"/>
    </location>
</feature>
<keyword evidence="2" id="KW-0472">Membrane</keyword>
<dbReference type="Pfam" id="PF23960">
    <property type="entry name" value="DUF7289"/>
    <property type="match status" value="1"/>
</dbReference>
<evidence type="ECO:0000256" key="1">
    <source>
        <dbReference type="SAM" id="MobiDB-lite"/>
    </source>
</evidence>
<evidence type="ECO:0000313" key="3">
    <source>
        <dbReference type="EMBL" id="MFD1587470.1"/>
    </source>
</evidence>
<proteinExistence type="predicted"/>
<dbReference type="EMBL" id="JBHUDJ010000003">
    <property type="protein sequence ID" value="MFD1587470.1"/>
    <property type="molecule type" value="Genomic_DNA"/>
</dbReference>
<protein>
    <recommendedName>
        <fullName evidence="5">Flagellin</fullName>
    </recommendedName>
</protein>
<gene>
    <name evidence="3" type="ORF">ACFR9U_10775</name>
</gene>
<dbReference type="Proteomes" id="UP001597119">
    <property type="component" value="Unassembled WGS sequence"/>
</dbReference>
<name>A0ABD6CD24_9EURY</name>
<dbReference type="RefSeq" id="WP_247373401.1">
    <property type="nucleotide sequence ID" value="NZ_JALLGV010000001.1"/>
</dbReference>
<dbReference type="AlphaFoldDB" id="A0ABD6CD24"/>
<evidence type="ECO:0000256" key="2">
    <source>
        <dbReference type="SAM" id="Phobius"/>
    </source>
</evidence>
<accession>A0ABD6CD24</accession>
<keyword evidence="2" id="KW-0812">Transmembrane</keyword>
<keyword evidence="4" id="KW-1185">Reference proteome</keyword>
<evidence type="ECO:0008006" key="5">
    <source>
        <dbReference type="Google" id="ProtNLM"/>
    </source>
</evidence>
<dbReference type="InterPro" id="IPR055713">
    <property type="entry name" value="DUF7289"/>
</dbReference>
<feature type="compositionally biased region" description="Basic and acidic residues" evidence="1">
    <location>
        <begin position="1"/>
        <end position="14"/>
    </location>
</feature>
<evidence type="ECO:0000313" key="4">
    <source>
        <dbReference type="Proteomes" id="UP001597119"/>
    </source>
</evidence>